<name>A0A133KT71_HEYCO</name>
<dbReference type="Pfam" id="PF13563">
    <property type="entry name" value="2_5_RNA_ligase2"/>
    <property type="match status" value="1"/>
</dbReference>
<dbReference type="AlphaFoldDB" id="A0A133KT71"/>
<feature type="short sequence motif" description="HXTX 2" evidence="2">
    <location>
        <begin position="128"/>
        <end position="131"/>
    </location>
</feature>
<dbReference type="PANTHER" id="PTHR35561:SF1">
    <property type="entry name" value="RNA 2',3'-CYCLIC PHOSPHODIESTERASE"/>
    <property type="match status" value="1"/>
</dbReference>
<dbReference type="RefSeq" id="WP_061086728.1">
    <property type="nucleotide sequence ID" value="NZ_CP026649.1"/>
</dbReference>
<feature type="active site" description="Proton donor" evidence="2">
    <location>
        <position position="42"/>
    </location>
</feature>
<dbReference type="GO" id="GO:0008664">
    <property type="term" value="F:RNA 2',3'-cyclic 3'-phosphodiesterase activity"/>
    <property type="evidence" value="ECO:0007669"/>
    <property type="project" value="UniProtKB-EC"/>
</dbReference>
<dbReference type="EC" id="3.1.4.58" evidence="2"/>
<dbReference type="Proteomes" id="UP000070376">
    <property type="component" value="Unassembled WGS sequence"/>
</dbReference>
<dbReference type="NCBIfam" id="TIGR02258">
    <property type="entry name" value="2_5_ligase"/>
    <property type="match status" value="1"/>
</dbReference>
<dbReference type="InterPro" id="IPR009097">
    <property type="entry name" value="Cyclic_Pdiesterase"/>
</dbReference>
<dbReference type="GO" id="GO:0016874">
    <property type="term" value="F:ligase activity"/>
    <property type="evidence" value="ECO:0007669"/>
    <property type="project" value="UniProtKB-KW"/>
</dbReference>
<evidence type="ECO:0000256" key="2">
    <source>
        <dbReference type="HAMAP-Rule" id="MF_01940"/>
    </source>
</evidence>
<feature type="active site" description="Proton acceptor" evidence="2">
    <location>
        <position position="128"/>
    </location>
</feature>
<dbReference type="PANTHER" id="PTHR35561">
    <property type="entry name" value="RNA 2',3'-CYCLIC PHOSPHODIESTERASE"/>
    <property type="match status" value="1"/>
</dbReference>
<organism evidence="3 4">
    <name type="scientific">Heyndrickxia coagulans</name>
    <name type="common">Weizmannia coagulans</name>
    <dbReference type="NCBI Taxonomy" id="1398"/>
    <lineage>
        <taxon>Bacteria</taxon>
        <taxon>Bacillati</taxon>
        <taxon>Bacillota</taxon>
        <taxon>Bacilli</taxon>
        <taxon>Bacillales</taxon>
        <taxon>Bacillaceae</taxon>
        <taxon>Heyndrickxia</taxon>
    </lineage>
</organism>
<dbReference type="InterPro" id="IPR004175">
    <property type="entry name" value="RNA_CPDase"/>
</dbReference>
<dbReference type="SUPFAM" id="SSF55144">
    <property type="entry name" value="LigT-like"/>
    <property type="match status" value="1"/>
</dbReference>
<sequence length="189" mass="21328">MANHYFYAVLLPEAFKQKLQQATAGLKGSLPFKRWVHRDDLHITLAFLGAAEEAQLEKANRLIADQIGAFHVLPLVFDHFGTFGKKDEPRVLFAGIQESPPLSDLETMVAGCCLEAGFSLDRRPFHPHMTLARKWDGDRPFADGMLDAFSPEPVPFSADRIVLYRTNLDKTPKYEIVQSFRLADAQNLK</sequence>
<keyword evidence="3" id="KW-0436">Ligase</keyword>
<dbReference type="HAMAP" id="MF_01940">
    <property type="entry name" value="RNA_CPDase"/>
    <property type="match status" value="1"/>
</dbReference>
<dbReference type="Gene3D" id="3.90.1140.10">
    <property type="entry name" value="Cyclic phosphodiesterase"/>
    <property type="match status" value="1"/>
</dbReference>
<dbReference type="EMBL" id="LRPN01000048">
    <property type="protein sequence ID" value="KWZ82783.1"/>
    <property type="molecule type" value="Genomic_DNA"/>
</dbReference>
<evidence type="ECO:0000256" key="1">
    <source>
        <dbReference type="ARBA" id="ARBA00022801"/>
    </source>
</evidence>
<gene>
    <name evidence="3" type="ORF">HMPREF3213_01543</name>
</gene>
<comment type="caution">
    <text evidence="3">The sequence shown here is derived from an EMBL/GenBank/DDBJ whole genome shotgun (WGS) entry which is preliminary data.</text>
</comment>
<protein>
    <recommendedName>
        <fullName evidence="2">RNA 2',3'-cyclic phosphodiesterase</fullName>
        <shortName evidence="2">RNA 2',3'-CPDase</shortName>
        <ecNumber evidence="2">3.1.4.58</ecNumber>
    </recommendedName>
</protein>
<comment type="catalytic activity">
    <reaction evidence="2">
        <text>a 3'-end 2',3'-cyclophospho-ribonucleotide-RNA + H2O = a 3'-end 2'-phospho-ribonucleotide-RNA + H(+)</text>
        <dbReference type="Rhea" id="RHEA:11828"/>
        <dbReference type="Rhea" id="RHEA-COMP:10464"/>
        <dbReference type="Rhea" id="RHEA-COMP:17353"/>
        <dbReference type="ChEBI" id="CHEBI:15377"/>
        <dbReference type="ChEBI" id="CHEBI:15378"/>
        <dbReference type="ChEBI" id="CHEBI:83064"/>
        <dbReference type="ChEBI" id="CHEBI:173113"/>
        <dbReference type="EC" id="3.1.4.58"/>
    </reaction>
</comment>
<accession>A0A133KT71</accession>
<reference evidence="4" key="1">
    <citation type="submission" date="2016-01" db="EMBL/GenBank/DDBJ databases">
        <authorList>
            <person name="Mitreva M."/>
            <person name="Pepin K.H."/>
            <person name="Mihindukulasuriya K.A."/>
            <person name="Fulton R."/>
            <person name="Fronick C."/>
            <person name="O'Laughlin M."/>
            <person name="Miner T."/>
            <person name="Herter B."/>
            <person name="Rosa B.A."/>
            <person name="Cordes M."/>
            <person name="Tomlinson C."/>
            <person name="Wollam A."/>
            <person name="Palsikar V.B."/>
            <person name="Mardis E.R."/>
            <person name="Wilson R.K."/>
        </authorList>
    </citation>
    <scope>NUCLEOTIDE SEQUENCE [LARGE SCALE GENOMIC DNA]</scope>
    <source>
        <strain evidence="4">GED7749B</strain>
    </source>
</reference>
<proteinExistence type="inferred from homology"/>
<evidence type="ECO:0000313" key="4">
    <source>
        <dbReference type="Proteomes" id="UP000070376"/>
    </source>
</evidence>
<keyword evidence="1 2" id="KW-0378">Hydrolase</keyword>
<dbReference type="PATRIC" id="fig|1398.22.peg.1551"/>
<comment type="function">
    <text evidence="2">Hydrolyzes RNA 2',3'-cyclic phosphodiester to an RNA 2'-phosphomonoester.</text>
</comment>
<evidence type="ECO:0000313" key="3">
    <source>
        <dbReference type="EMBL" id="KWZ82783.1"/>
    </source>
</evidence>
<comment type="similarity">
    <text evidence="2">Belongs to the 2H phosphoesterase superfamily. ThpR family.</text>
</comment>
<dbReference type="GO" id="GO:0004113">
    <property type="term" value="F:2',3'-cyclic-nucleotide 3'-phosphodiesterase activity"/>
    <property type="evidence" value="ECO:0007669"/>
    <property type="project" value="InterPro"/>
</dbReference>
<feature type="short sequence motif" description="HXTX 1" evidence="2">
    <location>
        <begin position="42"/>
        <end position="45"/>
    </location>
</feature>